<protein>
    <submittedName>
        <fullName evidence="1">Uncharacterized protein</fullName>
    </submittedName>
</protein>
<proteinExistence type="predicted"/>
<comment type="caution">
    <text evidence="1">The sequence shown here is derived from an EMBL/GenBank/DDBJ whole genome shotgun (WGS) entry which is preliminary data.</text>
</comment>
<sequence>MCGWKPKHSLKSGVIISYKLCLSRNNTFKKMMTEQPYTPFVFRHRIMFKNTTSRPSHRQFEICMHVYNTFL</sequence>
<dbReference type="EMBL" id="JTDE01001159">
    <property type="protein sequence ID" value="KAF7259526.1"/>
    <property type="molecule type" value="Genomic_DNA"/>
</dbReference>
<name>A0A8S9Z209_9TREM</name>
<dbReference type="AlphaFoldDB" id="A0A8S9Z209"/>
<dbReference type="Proteomes" id="UP000822476">
    <property type="component" value="Unassembled WGS sequence"/>
</dbReference>
<reference evidence="1" key="1">
    <citation type="submission" date="2019-07" db="EMBL/GenBank/DDBJ databases">
        <title>Annotation for the trematode Paragonimus miyazaki's.</title>
        <authorList>
            <person name="Choi Y.-J."/>
        </authorList>
    </citation>
    <scope>NUCLEOTIDE SEQUENCE</scope>
    <source>
        <strain evidence="1">Japan</strain>
    </source>
</reference>
<accession>A0A8S9Z209</accession>
<evidence type="ECO:0000313" key="2">
    <source>
        <dbReference type="Proteomes" id="UP000822476"/>
    </source>
</evidence>
<gene>
    <name evidence="1" type="ORF">EG68_03373</name>
</gene>
<keyword evidence="2" id="KW-1185">Reference proteome</keyword>
<organism evidence="1 2">
    <name type="scientific">Paragonimus skrjabini miyazakii</name>
    <dbReference type="NCBI Taxonomy" id="59628"/>
    <lineage>
        <taxon>Eukaryota</taxon>
        <taxon>Metazoa</taxon>
        <taxon>Spiralia</taxon>
        <taxon>Lophotrochozoa</taxon>
        <taxon>Platyhelminthes</taxon>
        <taxon>Trematoda</taxon>
        <taxon>Digenea</taxon>
        <taxon>Plagiorchiida</taxon>
        <taxon>Troglotremata</taxon>
        <taxon>Troglotrematidae</taxon>
        <taxon>Paragonimus</taxon>
    </lineage>
</organism>
<evidence type="ECO:0000313" key="1">
    <source>
        <dbReference type="EMBL" id="KAF7259526.1"/>
    </source>
</evidence>